<dbReference type="SUPFAM" id="SSF46689">
    <property type="entry name" value="Homeodomain-like"/>
    <property type="match status" value="1"/>
</dbReference>
<organism evidence="6 7">
    <name type="scientific">Streptomyces tremellae</name>
    <dbReference type="NCBI Taxonomy" id="1124239"/>
    <lineage>
        <taxon>Bacteria</taxon>
        <taxon>Bacillati</taxon>
        <taxon>Actinomycetota</taxon>
        <taxon>Actinomycetes</taxon>
        <taxon>Kitasatosporales</taxon>
        <taxon>Streptomycetaceae</taxon>
        <taxon>Streptomyces</taxon>
    </lineage>
</organism>
<keyword evidence="2 4" id="KW-0238">DNA-binding</keyword>
<evidence type="ECO:0000256" key="4">
    <source>
        <dbReference type="PROSITE-ProRule" id="PRU00335"/>
    </source>
</evidence>
<evidence type="ECO:0000256" key="3">
    <source>
        <dbReference type="ARBA" id="ARBA00023163"/>
    </source>
</evidence>
<keyword evidence="1" id="KW-0805">Transcription regulation</keyword>
<dbReference type="EMBL" id="BAABEP010000067">
    <property type="protein sequence ID" value="GAA3755720.1"/>
    <property type="molecule type" value="Genomic_DNA"/>
</dbReference>
<sequence>MDGTVATLLRGGYGPRVLAGSPGRPAGADCRPIQARPLSVQHTCTRYSWRVAPRRRAAAHTPLKADVLISRALDIADAEGLNAVTIRRLAQEYDVTPMALYWHFKDKEQLVDGIAEQLFAQVAAPEDSFGPWHERLRRELTAFLEAMRPHPAVAGLAPARILASEAGLTVADRILGLLRTAGFPSEDAAEVGSYLLCAIVTLITSEPGPSHQLADEPRADAVRGRRAHINSLPPQKFPNVVAAADALADCRNEDTYYARGIALLVEGTKGIRRSLVAKGS</sequence>
<feature type="domain" description="HTH tetR-type" evidence="5">
    <location>
        <begin position="62"/>
        <end position="122"/>
    </location>
</feature>
<keyword evidence="3" id="KW-0804">Transcription</keyword>
<dbReference type="Pfam" id="PF02909">
    <property type="entry name" value="TetR_C_1"/>
    <property type="match status" value="1"/>
</dbReference>
<protein>
    <recommendedName>
        <fullName evidence="5">HTH tetR-type domain-containing protein</fullName>
    </recommendedName>
</protein>
<name>A0ABP7G4K5_9ACTN</name>
<dbReference type="InterPro" id="IPR004111">
    <property type="entry name" value="Repressor_TetR_C"/>
</dbReference>
<evidence type="ECO:0000259" key="5">
    <source>
        <dbReference type="PROSITE" id="PS50977"/>
    </source>
</evidence>
<keyword evidence="7" id="KW-1185">Reference proteome</keyword>
<dbReference type="PROSITE" id="PS50977">
    <property type="entry name" value="HTH_TETR_2"/>
    <property type="match status" value="1"/>
</dbReference>
<evidence type="ECO:0000313" key="7">
    <source>
        <dbReference type="Proteomes" id="UP001499884"/>
    </source>
</evidence>
<reference evidence="7" key="1">
    <citation type="journal article" date="2019" name="Int. J. Syst. Evol. Microbiol.">
        <title>The Global Catalogue of Microorganisms (GCM) 10K type strain sequencing project: providing services to taxonomists for standard genome sequencing and annotation.</title>
        <authorList>
            <consortium name="The Broad Institute Genomics Platform"/>
            <consortium name="The Broad Institute Genome Sequencing Center for Infectious Disease"/>
            <person name="Wu L."/>
            <person name="Ma J."/>
        </authorList>
    </citation>
    <scope>NUCLEOTIDE SEQUENCE [LARGE SCALE GENOMIC DNA]</scope>
    <source>
        <strain evidence="7">JCM 30846</strain>
    </source>
</reference>
<dbReference type="InterPro" id="IPR036271">
    <property type="entry name" value="Tet_transcr_reg_TetR-rel_C_sf"/>
</dbReference>
<evidence type="ECO:0000313" key="6">
    <source>
        <dbReference type="EMBL" id="GAA3755720.1"/>
    </source>
</evidence>
<gene>
    <name evidence="6" type="ORF">GCM10023082_58640</name>
</gene>
<evidence type="ECO:0000256" key="2">
    <source>
        <dbReference type="ARBA" id="ARBA00023125"/>
    </source>
</evidence>
<proteinExistence type="predicted"/>
<comment type="caution">
    <text evidence="6">The sequence shown here is derived from an EMBL/GenBank/DDBJ whole genome shotgun (WGS) entry which is preliminary data.</text>
</comment>
<dbReference type="InterPro" id="IPR050109">
    <property type="entry name" value="HTH-type_TetR-like_transc_reg"/>
</dbReference>
<dbReference type="InterPro" id="IPR001647">
    <property type="entry name" value="HTH_TetR"/>
</dbReference>
<feature type="DNA-binding region" description="H-T-H motif" evidence="4">
    <location>
        <begin position="85"/>
        <end position="104"/>
    </location>
</feature>
<dbReference type="InterPro" id="IPR009057">
    <property type="entry name" value="Homeodomain-like_sf"/>
</dbReference>
<dbReference type="Pfam" id="PF00440">
    <property type="entry name" value="TetR_N"/>
    <property type="match status" value="1"/>
</dbReference>
<accession>A0ABP7G4K5</accession>
<dbReference type="Gene3D" id="1.10.357.10">
    <property type="entry name" value="Tetracycline Repressor, domain 2"/>
    <property type="match status" value="1"/>
</dbReference>
<dbReference type="SUPFAM" id="SSF48498">
    <property type="entry name" value="Tetracyclin repressor-like, C-terminal domain"/>
    <property type="match status" value="1"/>
</dbReference>
<dbReference type="PANTHER" id="PTHR30055">
    <property type="entry name" value="HTH-TYPE TRANSCRIPTIONAL REGULATOR RUTR"/>
    <property type="match status" value="1"/>
</dbReference>
<dbReference type="PANTHER" id="PTHR30055:SF151">
    <property type="entry name" value="TRANSCRIPTIONAL REGULATORY PROTEIN"/>
    <property type="match status" value="1"/>
</dbReference>
<evidence type="ECO:0000256" key="1">
    <source>
        <dbReference type="ARBA" id="ARBA00023015"/>
    </source>
</evidence>
<dbReference type="Proteomes" id="UP001499884">
    <property type="component" value="Unassembled WGS sequence"/>
</dbReference>